<evidence type="ECO:0000256" key="6">
    <source>
        <dbReference type="ARBA" id="ARBA00044805"/>
    </source>
</evidence>
<evidence type="ECO:0000259" key="8">
    <source>
        <dbReference type="Pfam" id="PF09759"/>
    </source>
</evidence>
<dbReference type="InterPro" id="IPR011989">
    <property type="entry name" value="ARM-like"/>
</dbReference>
<evidence type="ECO:0000256" key="7">
    <source>
        <dbReference type="SAM" id="MobiDB-lite"/>
    </source>
</evidence>
<dbReference type="GO" id="GO:0051301">
    <property type="term" value="P:cell division"/>
    <property type="evidence" value="ECO:0007669"/>
    <property type="project" value="UniProtKB-KW"/>
</dbReference>
<feature type="region of interest" description="Disordered" evidence="7">
    <location>
        <begin position="262"/>
        <end position="295"/>
    </location>
</feature>
<organism evidence="9 10">
    <name type="scientific">Rhodotorula paludigena</name>
    <dbReference type="NCBI Taxonomy" id="86838"/>
    <lineage>
        <taxon>Eukaryota</taxon>
        <taxon>Fungi</taxon>
        <taxon>Dikarya</taxon>
        <taxon>Basidiomycota</taxon>
        <taxon>Pucciniomycotina</taxon>
        <taxon>Microbotryomycetes</taxon>
        <taxon>Sporidiobolales</taxon>
        <taxon>Sporidiobolaceae</taxon>
        <taxon>Rhodotorula</taxon>
    </lineage>
</organism>
<evidence type="ECO:0000313" key="9">
    <source>
        <dbReference type="EMBL" id="GJN90155.1"/>
    </source>
</evidence>
<sequence length="418" mass="45127">MQEPRAPNAAELVQSLEEYTKAQHAPDQLVQLLRPPRLALRSTPDFRTEYGSHSAFWAALAAVWEVEAARLGNDEQASIPAVLALAAFLLSLCMQAPQNQIQAVRLLATPDHGTMQALLIFLLNSIHGSRERALLLGTSKPGAAILDRLMMLISVLFEDESPESMSTGEYTSEVFGLSFALVQQLISLGAFAQAYEEHALMPGYSISATLVVLLKFLDGHLSLPGQATSPSSIPLVPFLLRQLAHLSTSLIDEGLLHFSQTLLPPPSARPAPPPSPHATPSTADAPVDPPTTPSAADIAAASALSPESIAAIAQLQRTAVQYLGIVTFLTPFSASPAAKSRVEEAQRRVRENGGLEVLLGLCQIDERNPTMREHALFAIRNVLKNNQANQDYVEAMKPQYKVGNNGELLDLPPPKRNE</sequence>
<comment type="function">
    <text evidence="4">May play a role in the regulation of cytokinesis.</text>
</comment>
<dbReference type="SUPFAM" id="SSF48371">
    <property type="entry name" value="ARM repeat"/>
    <property type="match status" value="1"/>
</dbReference>
<evidence type="ECO:0000256" key="1">
    <source>
        <dbReference type="ARBA" id="ARBA00008384"/>
    </source>
</evidence>
<proteinExistence type="inferred from homology"/>
<dbReference type="PANTHER" id="PTHR13255:SF0">
    <property type="entry name" value="ATAXIN-10"/>
    <property type="match status" value="1"/>
</dbReference>
<evidence type="ECO:0000256" key="2">
    <source>
        <dbReference type="ARBA" id="ARBA00022618"/>
    </source>
</evidence>
<dbReference type="Pfam" id="PF09759">
    <property type="entry name" value="Atx10homo_assoc"/>
    <property type="match status" value="1"/>
</dbReference>
<feature type="compositionally biased region" description="Pro residues" evidence="7">
    <location>
        <begin position="263"/>
        <end position="277"/>
    </location>
</feature>
<dbReference type="InterPro" id="IPR016024">
    <property type="entry name" value="ARM-type_fold"/>
</dbReference>
<dbReference type="InterPro" id="IPR019156">
    <property type="entry name" value="Ataxin-10_domain"/>
</dbReference>
<keyword evidence="3" id="KW-0131">Cell cycle</keyword>
<name>A0AAV5GC82_9BASI</name>
<comment type="similarity">
    <text evidence="1">Belongs to the ataxin-10 family.</text>
</comment>
<dbReference type="AlphaFoldDB" id="A0AAV5GC82"/>
<feature type="domain" description="Ataxin-10" evidence="8">
    <location>
        <begin position="343"/>
        <end position="405"/>
    </location>
</feature>
<evidence type="ECO:0000313" key="10">
    <source>
        <dbReference type="Proteomes" id="UP001342314"/>
    </source>
</evidence>
<evidence type="ECO:0000256" key="4">
    <source>
        <dbReference type="ARBA" id="ARBA00044746"/>
    </source>
</evidence>
<dbReference type="PANTHER" id="PTHR13255">
    <property type="entry name" value="ATAXIN-10"/>
    <property type="match status" value="1"/>
</dbReference>
<dbReference type="GO" id="GO:0005829">
    <property type="term" value="C:cytosol"/>
    <property type="evidence" value="ECO:0007669"/>
    <property type="project" value="TreeGrafter"/>
</dbReference>
<keyword evidence="2" id="KW-0132">Cell division</keyword>
<dbReference type="InterPro" id="IPR051374">
    <property type="entry name" value="Ataxin-10/CTR86_families"/>
</dbReference>
<evidence type="ECO:0000256" key="5">
    <source>
        <dbReference type="ARBA" id="ARBA00044801"/>
    </source>
</evidence>
<evidence type="ECO:0000256" key="3">
    <source>
        <dbReference type="ARBA" id="ARBA00023306"/>
    </source>
</evidence>
<dbReference type="EMBL" id="BQKY01000006">
    <property type="protein sequence ID" value="GJN90155.1"/>
    <property type="molecule type" value="Genomic_DNA"/>
</dbReference>
<protein>
    <recommendedName>
        <fullName evidence="5">Ataxin-10 homolog</fullName>
    </recommendedName>
    <alternativeName>
        <fullName evidence="6">Copper transport protein 86</fullName>
    </alternativeName>
</protein>
<dbReference type="Gene3D" id="1.25.10.10">
    <property type="entry name" value="Leucine-rich Repeat Variant"/>
    <property type="match status" value="1"/>
</dbReference>
<reference evidence="9 10" key="1">
    <citation type="submission" date="2021-12" db="EMBL/GenBank/DDBJ databases">
        <title>High titer production of polyol ester of fatty acids by Rhodotorula paludigena BS15 towards product separation-free biomass refinery.</title>
        <authorList>
            <person name="Mano J."/>
            <person name="Ono H."/>
            <person name="Tanaka T."/>
            <person name="Naito K."/>
            <person name="Sushida H."/>
            <person name="Ike M."/>
            <person name="Tokuyasu K."/>
            <person name="Kitaoka M."/>
        </authorList>
    </citation>
    <scope>NUCLEOTIDE SEQUENCE [LARGE SCALE GENOMIC DNA]</scope>
    <source>
        <strain evidence="9 10">BS15</strain>
    </source>
</reference>
<keyword evidence="10" id="KW-1185">Reference proteome</keyword>
<accession>A0AAV5GC82</accession>
<gene>
    <name evidence="9" type="ORF">Rhopal_003154-T1</name>
</gene>
<comment type="caution">
    <text evidence="9">The sequence shown here is derived from an EMBL/GenBank/DDBJ whole genome shotgun (WGS) entry which is preliminary data.</text>
</comment>
<dbReference type="Proteomes" id="UP001342314">
    <property type="component" value="Unassembled WGS sequence"/>
</dbReference>